<reference evidence="1" key="1">
    <citation type="submission" date="2018-04" db="EMBL/GenBank/DDBJ databases">
        <title>Whole genome sequencing of Hypsizygus marmoreus.</title>
        <authorList>
            <person name="Choi I.-G."/>
            <person name="Min B."/>
            <person name="Kim J.-G."/>
            <person name="Kim S."/>
            <person name="Oh Y.-L."/>
            <person name="Kong W.-S."/>
            <person name="Park H."/>
            <person name="Jeong J."/>
            <person name="Song E.-S."/>
        </authorList>
    </citation>
    <scope>NUCLEOTIDE SEQUENCE [LARGE SCALE GENOMIC DNA]</scope>
    <source>
        <strain evidence="1">51987-8</strain>
    </source>
</reference>
<dbReference type="EMBL" id="LUEZ02000058">
    <property type="protein sequence ID" value="RDB20627.1"/>
    <property type="molecule type" value="Genomic_DNA"/>
</dbReference>
<dbReference type="Proteomes" id="UP000076154">
    <property type="component" value="Unassembled WGS sequence"/>
</dbReference>
<gene>
    <name evidence="1" type="ORF">Hypma_012252</name>
</gene>
<comment type="caution">
    <text evidence="1">The sequence shown here is derived from an EMBL/GenBank/DDBJ whole genome shotgun (WGS) entry which is preliminary data.</text>
</comment>
<accession>A0A369JJ80</accession>
<organism evidence="1 2">
    <name type="scientific">Hypsizygus marmoreus</name>
    <name type="common">White beech mushroom</name>
    <name type="synonym">Agaricus marmoreus</name>
    <dbReference type="NCBI Taxonomy" id="39966"/>
    <lineage>
        <taxon>Eukaryota</taxon>
        <taxon>Fungi</taxon>
        <taxon>Dikarya</taxon>
        <taxon>Basidiomycota</taxon>
        <taxon>Agaricomycotina</taxon>
        <taxon>Agaricomycetes</taxon>
        <taxon>Agaricomycetidae</taxon>
        <taxon>Agaricales</taxon>
        <taxon>Tricholomatineae</taxon>
        <taxon>Lyophyllaceae</taxon>
        <taxon>Hypsizygus</taxon>
    </lineage>
</organism>
<evidence type="ECO:0000313" key="1">
    <source>
        <dbReference type="EMBL" id="RDB20627.1"/>
    </source>
</evidence>
<dbReference type="InParanoid" id="A0A369JJ80"/>
<sequence length="89" mass="9530">MQLIGDDSPCYMPRPDMTGHVPAVAEEENSKDHSIAEIGSVVITASCPTISKGKLGAMGPTLRWTETAVQRRLHGPADFGTRGRKVAPE</sequence>
<proteinExistence type="predicted"/>
<name>A0A369JJ80_HYPMA</name>
<keyword evidence="2" id="KW-1185">Reference proteome</keyword>
<protein>
    <submittedName>
        <fullName evidence="1">Uncharacterized protein</fullName>
    </submittedName>
</protein>
<dbReference type="AlphaFoldDB" id="A0A369JJ80"/>
<evidence type="ECO:0000313" key="2">
    <source>
        <dbReference type="Proteomes" id="UP000076154"/>
    </source>
</evidence>